<comment type="subcellular location">
    <subcellularLocation>
        <location evidence="2">Nucleus</location>
        <location evidence="2">Nucleolus</location>
    </subcellularLocation>
</comment>
<dbReference type="Proteomes" id="UP001338582">
    <property type="component" value="Chromosome 1"/>
</dbReference>
<dbReference type="PANTHER" id="PTHR28127">
    <property type="entry name" value="RIBOSOME ASSEMBLY PROTEIN 3"/>
    <property type="match status" value="1"/>
</dbReference>
<dbReference type="InterPro" id="IPR028217">
    <property type="entry name" value="Rsa3_C"/>
</dbReference>
<dbReference type="EMBL" id="CP138894">
    <property type="protein sequence ID" value="WPK23084.1"/>
    <property type="molecule type" value="Genomic_DNA"/>
</dbReference>
<feature type="compositionally biased region" description="Basic and acidic residues" evidence="8">
    <location>
        <begin position="50"/>
        <end position="65"/>
    </location>
</feature>
<dbReference type="GO" id="GO:0000027">
    <property type="term" value="P:ribosomal large subunit assembly"/>
    <property type="evidence" value="ECO:0007669"/>
    <property type="project" value="TreeGrafter"/>
</dbReference>
<keyword evidence="6" id="KW-0539">Nucleus</keyword>
<evidence type="ECO:0000256" key="1">
    <source>
        <dbReference type="ARBA" id="ARBA00003035"/>
    </source>
</evidence>
<dbReference type="GeneID" id="88171378"/>
<reference evidence="10 11" key="1">
    <citation type="submission" date="2023-10" db="EMBL/GenBank/DDBJ databases">
        <title>Draft Genome Sequence of Candida saopaulonensis from a very Premature Infant with Sepsis.</title>
        <authorList>
            <person name="Ning Y."/>
            <person name="Dai R."/>
            <person name="Xiao M."/>
            <person name="Xu Y."/>
            <person name="Yan Q."/>
            <person name="Zhang L."/>
        </authorList>
    </citation>
    <scope>NUCLEOTIDE SEQUENCE [LARGE SCALE GENOMIC DNA]</scope>
    <source>
        <strain evidence="10 11">19XY460</strain>
    </source>
</reference>
<keyword evidence="7" id="KW-0687">Ribonucleoprotein</keyword>
<gene>
    <name evidence="10" type="ORF">PUMCH_000309</name>
</gene>
<dbReference type="AlphaFoldDB" id="A0AAX4H448"/>
<comment type="similarity">
    <text evidence="3">Belongs to the RSA3 family.</text>
</comment>
<organism evidence="10 11">
    <name type="scientific">Australozyma saopauloensis</name>
    <dbReference type="NCBI Taxonomy" id="291208"/>
    <lineage>
        <taxon>Eukaryota</taxon>
        <taxon>Fungi</taxon>
        <taxon>Dikarya</taxon>
        <taxon>Ascomycota</taxon>
        <taxon>Saccharomycotina</taxon>
        <taxon>Pichiomycetes</taxon>
        <taxon>Metschnikowiaceae</taxon>
        <taxon>Australozyma</taxon>
    </lineage>
</organism>
<evidence type="ECO:0000256" key="4">
    <source>
        <dbReference type="ARBA" id="ARBA00015339"/>
    </source>
</evidence>
<keyword evidence="5" id="KW-0690">Ribosome biogenesis</keyword>
<dbReference type="PANTHER" id="PTHR28127:SF1">
    <property type="entry name" value="RIBOSOME ASSEMBLY PROTEIN 3"/>
    <property type="match status" value="1"/>
</dbReference>
<feature type="domain" description="Ribosome-assembly protein 3 C-terminal" evidence="9">
    <location>
        <begin position="137"/>
        <end position="180"/>
    </location>
</feature>
<accession>A0AAX4H448</accession>
<comment type="function">
    <text evidence="1">Required for efficient biogenesis of the 60S ribosomal subunit.</text>
</comment>
<evidence type="ECO:0000256" key="3">
    <source>
        <dbReference type="ARBA" id="ARBA00006256"/>
    </source>
</evidence>
<evidence type="ECO:0000313" key="10">
    <source>
        <dbReference type="EMBL" id="WPK23084.1"/>
    </source>
</evidence>
<evidence type="ECO:0000256" key="6">
    <source>
        <dbReference type="ARBA" id="ARBA00023242"/>
    </source>
</evidence>
<evidence type="ECO:0000256" key="8">
    <source>
        <dbReference type="SAM" id="MobiDB-lite"/>
    </source>
</evidence>
<dbReference type="GO" id="GO:0005730">
    <property type="term" value="C:nucleolus"/>
    <property type="evidence" value="ECO:0007669"/>
    <property type="project" value="UniProtKB-SubCell"/>
</dbReference>
<proteinExistence type="inferred from homology"/>
<protein>
    <recommendedName>
        <fullName evidence="4">Ribosome assembly protein 3</fullName>
    </recommendedName>
</protein>
<evidence type="ECO:0000313" key="11">
    <source>
        <dbReference type="Proteomes" id="UP001338582"/>
    </source>
</evidence>
<dbReference type="InterPro" id="IPR051898">
    <property type="entry name" value="Ribosome_Assembly_3"/>
</dbReference>
<dbReference type="Pfam" id="PF14615">
    <property type="entry name" value="Rsa3"/>
    <property type="match status" value="1"/>
</dbReference>
<name>A0AAX4H448_9ASCO</name>
<feature type="compositionally biased region" description="Acidic residues" evidence="8">
    <location>
        <begin position="81"/>
        <end position="91"/>
    </location>
</feature>
<dbReference type="KEGG" id="asau:88171378"/>
<dbReference type="RefSeq" id="XP_062875471.1">
    <property type="nucleotide sequence ID" value="XM_063019401.1"/>
</dbReference>
<evidence type="ECO:0000256" key="5">
    <source>
        <dbReference type="ARBA" id="ARBA00022517"/>
    </source>
</evidence>
<feature type="compositionally biased region" description="Basic residues" evidence="8">
    <location>
        <begin position="29"/>
        <end position="38"/>
    </location>
</feature>
<feature type="region of interest" description="Disordered" evidence="8">
    <location>
        <begin position="1"/>
        <end position="98"/>
    </location>
</feature>
<sequence>MRCASRNLNREVSHYDFIMAPDSVLQKQSKSRRRKKRRTQDSSSESSSDSSDHSENEQESVKDSVSEQEAPAQEKSKIDIIDIEMDSENESGELSSLGALPEATLKKMASVKFTSTENQNIEEAKSSVRRDRKELDAAFLGQMAGTFASELDELRQKPDFTDKSIVILAKTLQSGSNMFDEDTLEALLKE</sequence>
<evidence type="ECO:0000256" key="2">
    <source>
        <dbReference type="ARBA" id="ARBA00004604"/>
    </source>
</evidence>
<evidence type="ECO:0000259" key="9">
    <source>
        <dbReference type="Pfam" id="PF14615"/>
    </source>
</evidence>
<evidence type="ECO:0000256" key="7">
    <source>
        <dbReference type="ARBA" id="ARBA00023274"/>
    </source>
</evidence>
<dbReference type="GO" id="GO:0030687">
    <property type="term" value="C:preribosome, large subunit precursor"/>
    <property type="evidence" value="ECO:0007669"/>
    <property type="project" value="TreeGrafter"/>
</dbReference>
<keyword evidence="11" id="KW-1185">Reference proteome</keyword>